<comment type="caution">
    <text evidence="2">The sequence shown here is derived from an EMBL/GenBank/DDBJ whole genome shotgun (WGS) entry which is preliminary data.</text>
</comment>
<protein>
    <submittedName>
        <fullName evidence="2">Uncharacterized protein</fullName>
    </submittedName>
</protein>
<dbReference type="Proteomes" id="UP000324241">
    <property type="component" value="Unassembled WGS sequence"/>
</dbReference>
<dbReference type="EMBL" id="QUQM01000002">
    <property type="protein sequence ID" value="KAA8652268.1"/>
    <property type="molecule type" value="Genomic_DNA"/>
</dbReference>
<reference evidence="2 3" key="1">
    <citation type="submission" date="2019-08" db="EMBL/GenBank/DDBJ databases">
        <title>The genome sequence of a newly discovered highly antifungal drug resistant Aspergillus species, Aspergillus tanneri NIH 1004.</title>
        <authorList>
            <person name="Mounaud S."/>
            <person name="Singh I."/>
            <person name="Joardar V."/>
            <person name="Pakala S."/>
            <person name="Pakala S."/>
            <person name="Venepally P."/>
            <person name="Chung J.K."/>
            <person name="Losada L."/>
            <person name="Nierman W.C."/>
        </authorList>
    </citation>
    <scope>NUCLEOTIDE SEQUENCE [LARGE SCALE GENOMIC DNA]</scope>
    <source>
        <strain evidence="2 3">NIH1004</strain>
    </source>
</reference>
<gene>
    <name evidence="2" type="ORF">ATNIH1004_001172</name>
</gene>
<evidence type="ECO:0000313" key="2">
    <source>
        <dbReference type="EMBL" id="KAA8652268.1"/>
    </source>
</evidence>
<feature type="region of interest" description="Disordered" evidence="1">
    <location>
        <begin position="255"/>
        <end position="306"/>
    </location>
</feature>
<dbReference type="VEuPathDB" id="FungiDB:EYZ11_004584"/>
<sequence length="584" mass="65124">MYATSIDEAASSNTHFLVDCQGFPLIRQRSLLTQPGVATRRSTKNANQRYPSPVSQEAHFISDDLKAPQPTQWPPSTSQVIESRHPLSLAQFRPPTPNNFEYTHLGALKLGSLRVVNGSTSPCPSDRTQFNQCRSPITEPSPGSTYPIGSERTAGRHEALSNAISVPAPTDNTECRYGGPSLMFGSLSNRIRDGMSAPILQTQHLPEVRRYDDSTASPFSFDQSLKATNPHTLCENETGDEGIFIPDDDKSIAFRLGKTSSGNHWQRRQSRSHKKDDSGYSSAASIRSLQGSRNRTSLDSHMSTRRPSLKYRRFSLEGNAKDIDRHGAMGPLCFSNHLPLSLTRRGSKVDHRPETSNWVTNMSTMCHEPPQRQGNGRTRSLSNTTRRASIFRTLSLPRYCAHLRSQDSAATEMSISSLRFTNTIEMGNRGQEALCRQPCCGLSKLNMNCGCEKKDPTRIDASNQNTLNCSGVFDNAFPRATEIHRTYLSKGLGQAYYTNPDSECNSRAIKLWCSRPGVDDSAIQIKPAPEIVEGMTYEDIPNLNLEIPRGRPRSRSDEYQRHQLSKQQQRRSIYTAKSPLVVSR</sequence>
<evidence type="ECO:0000256" key="1">
    <source>
        <dbReference type="SAM" id="MobiDB-lite"/>
    </source>
</evidence>
<feature type="compositionally biased region" description="Polar residues" evidence="1">
    <location>
        <begin position="122"/>
        <end position="135"/>
    </location>
</feature>
<dbReference type="GeneID" id="54323874"/>
<organism evidence="2 3">
    <name type="scientific">Aspergillus tanneri</name>
    <dbReference type="NCBI Taxonomy" id="1220188"/>
    <lineage>
        <taxon>Eukaryota</taxon>
        <taxon>Fungi</taxon>
        <taxon>Dikarya</taxon>
        <taxon>Ascomycota</taxon>
        <taxon>Pezizomycotina</taxon>
        <taxon>Eurotiomycetes</taxon>
        <taxon>Eurotiomycetidae</taxon>
        <taxon>Eurotiales</taxon>
        <taxon>Aspergillaceae</taxon>
        <taxon>Aspergillus</taxon>
        <taxon>Aspergillus subgen. Circumdati</taxon>
    </lineage>
</organism>
<evidence type="ECO:0000313" key="3">
    <source>
        <dbReference type="Proteomes" id="UP000324241"/>
    </source>
</evidence>
<accession>A0A5M9MZI9</accession>
<feature type="region of interest" description="Disordered" evidence="1">
    <location>
        <begin position="122"/>
        <end position="146"/>
    </location>
</feature>
<name>A0A5M9MZI9_9EURO</name>
<dbReference type="OrthoDB" id="5341904at2759"/>
<feature type="region of interest" description="Disordered" evidence="1">
    <location>
        <begin position="361"/>
        <end position="382"/>
    </location>
</feature>
<proteinExistence type="predicted"/>
<feature type="region of interest" description="Disordered" evidence="1">
    <location>
        <begin position="544"/>
        <end position="584"/>
    </location>
</feature>
<dbReference type="RefSeq" id="XP_033431629.1">
    <property type="nucleotide sequence ID" value="XM_033565872.1"/>
</dbReference>
<feature type="compositionally biased region" description="Polar residues" evidence="1">
    <location>
        <begin position="279"/>
        <end position="301"/>
    </location>
</feature>
<feature type="compositionally biased region" description="Polar residues" evidence="1">
    <location>
        <begin position="372"/>
        <end position="382"/>
    </location>
</feature>
<dbReference type="AlphaFoldDB" id="A0A5M9MZI9"/>